<feature type="domain" description="SRS" evidence="2">
    <location>
        <begin position="204"/>
        <end position="296"/>
    </location>
</feature>
<keyword evidence="4" id="KW-1185">Reference proteome</keyword>
<dbReference type="RefSeq" id="XP_067917434.1">
    <property type="nucleotide sequence ID" value="XM_068070586.1"/>
</dbReference>
<dbReference type="Proteomes" id="UP000221165">
    <property type="component" value="Unassembled WGS sequence"/>
</dbReference>
<dbReference type="InterPro" id="IPR036755">
    <property type="entry name" value="SRS_dom_sf"/>
</dbReference>
<comment type="caution">
    <text evidence="3">The sequence shown here is derived from an EMBL/GenBank/DDBJ whole genome shotgun (WGS) entry which is preliminary data.</text>
</comment>
<dbReference type="Gene3D" id="2.60.40.1320">
    <property type="entry name" value="SRS domain"/>
    <property type="match status" value="2"/>
</dbReference>
<protein>
    <recommendedName>
        <fullName evidence="2">SRS domain-containing protein</fullName>
    </recommendedName>
</protein>
<dbReference type="SUPFAM" id="SSF74877">
    <property type="entry name" value="Major surface antigen p30, SAG1"/>
    <property type="match status" value="1"/>
</dbReference>
<evidence type="ECO:0000313" key="3">
    <source>
        <dbReference type="EMBL" id="PHJ15702.1"/>
    </source>
</evidence>
<dbReference type="InterPro" id="IPR007226">
    <property type="entry name" value="SRS_dom"/>
</dbReference>
<feature type="signal peptide" evidence="1">
    <location>
        <begin position="1"/>
        <end position="23"/>
    </location>
</feature>
<organism evidence="3 4">
    <name type="scientific">Cystoisospora suis</name>
    <dbReference type="NCBI Taxonomy" id="483139"/>
    <lineage>
        <taxon>Eukaryota</taxon>
        <taxon>Sar</taxon>
        <taxon>Alveolata</taxon>
        <taxon>Apicomplexa</taxon>
        <taxon>Conoidasida</taxon>
        <taxon>Coccidia</taxon>
        <taxon>Eucoccidiorida</taxon>
        <taxon>Eimeriorina</taxon>
        <taxon>Sarcocystidae</taxon>
        <taxon>Cystoisospora</taxon>
    </lineage>
</organism>
<dbReference type="EMBL" id="MIGC01007566">
    <property type="protein sequence ID" value="PHJ15702.1"/>
    <property type="molecule type" value="Genomic_DNA"/>
</dbReference>
<proteinExistence type="predicted"/>
<dbReference type="GO" id="GO:0016020">
    <property type="term" value="C:membrane"/>
    <property type="evidence" value="ECO:0007669"/>
    <property type="project" value="InterPro"/>
</dbReference>
<gene>
    <name evidence="3" type="ORF">CSUI_010483</name>
</gene>
<evidence type="ECO:0000256" key="1">
    <source>
        <dbReference type="SAM" id="SignalP"/>
    </source>
</evidence>
<name>A0A2C6KGN2_9APIC</name>
<accession>A0A2C6KGN2</accession>
<dbReference type="GeneID" id="94433797"/>
<keyword evidence="1" id="KW-0732">Signal</keyword>
<dbReference type="VEuPathDB" id="ToxoDB:CSUI_010483"/>
<feature type="chain" id="PRO_5013129861" description="SRS domain-containing protein" evidence="1">
    <location>
        <begin position="24"/>
        <end position="334"/>
    </location>
</feature>
<reference evidence="3 4" key="1">
    <citation type="journal article" date="2017" name="Int. J. Parasitol.">
        <title>The genome of the protozoan parasite Cystoisospora suis and a reverse vaccinology approach to identify vaccine candidates.</title>
        <authorList>
            <person name="Palmieri N."/>
            <person name="Shrestha A."/>
            <person name="Ruttkowski B."/>
            <person name="Beck T."/>
            <person name="Vogl C."/>
            <person name="Tomley F."/>
            <person name="Blake D.P."/>
            <person name="Joachim A."/>
        </authorList>
    </citation>
    <scope>NUCLEOTIDE SEQUENCE [LARGE SCALE GENOMIC DNA]</scope>
    <source>
        <strain evidence="3 4">Wien I</strain>
    </source>
</reference>
<dbReference type="AlphaFoldDB" id="A0A2C6KGN2"/>
<dbReference type="Pfam" id="PF04092">
    <property type="entry name" value="SAG"/>
    <property type="match status" value="1"/>
</dbReference>
<evidence type="ECO:0000313" key="4">
    <source>
        <dbReference type="Proteomes" id="UP000221165"/>
    </source>
</evidence>
<sequence>MDRRFLIACIAVAFALPTACVVAENSKPTPVLKGVTGAGRFERTKNGAVEAASDSAGPVGVQPRRLSAGVVTQCRPLQGGQKARAVLYSYLLDAQFSCGIGTGSTVELQPDPTTARGKCCDAAGTNCTLNISDVVGVTGSTSQDKEVVTLKLDDVPTNLKGQLHFKCVTKGTESEYCIVTVDMPAPFEENQCSFDRNVKLTPIEGPNTETAFDCRGPVTSVPTDAQVFTGDDCTGNPSKLKDLIPGATLEKESNIFRLRVAALPTTAQNLCFKCIYRDPRTNAPAPTATCKVTVAVAGTSKTTTASTTSAAEGITVKSFAAVAFAFFSSAALHS</sequence>
<evidence type="ECO:0000259" key="2">
    <source>
        <dbReference type="Pfam" id="PF04092"/>
    </source>
</evidence>